<dbReference type="EMBL" id="JARJLR010000530">
    <property type="protein sequence ID" value="MDF3846340.1"/>
    <property type="molecule type" value="Genomic_DNA"/>
</dbReference>
<feature type="transmembrane region" description="Helical" evidence="7">
    <location>
        <begin position="427"/>
        <end position="446"/>
    </location>
</feature>
<evidence type="ECO:0000256" key="2">
    <source>
        <dbReference type="ARBA" id="ARBA00022448"/>
    </source>
</evidence>
<dbReference type="SUPFAM" id="SSF103473">
    <property type="entry name" value="MFS general substrate transporter"/>
    <property type="match status" value="1"/>
</dbReference>
<feature type="transmembrane region" description="Helical" evidence="7">
    <location>
        <begin position="393"/>
        <end position="415"/>
    </location>
</feature>
<comment type="subcellular location">
    <subcellularLocation>
        <location evidence="1">Membrane</location>
        <topology evidence="1">Multi-pass membrane protein</topology>
    </subcellularLocation>
</comment>
<organism evidence="9 10">
    <name type="scientific">Pseudomonas citronellolis</name>
    <dbReference type="NCBI Taxonomy" id="53408"/>
    <lineage>
        <taxon>Bacteria</taxon>
        <taxon>Pseudomonadati</taxon>
        <taxon>Pseudomonadota</taxon>
        <taxon>Gammaproteobacteria</taxon>
        <taxon>Pseudomonadales</taxon>
        <taxon>Pseudomonadaceae</taxon>
        <taxon>Pseudomonas</taxon>
    </lineage>
</organism>
<accession>A0AAW6PI52</accession>
<feature type="transmembrane region" description="Helical" evidence="7">
    <location>
        <begin position="301"/>
        <end position="322"/>
    </location>
</feature>
<dbReference type="RefSeq" id="WP_276216356.1">
    <property type="nucleotide sequence ID" value="NZ_JARJLR010000530.1"/>
</dbReference>
<keyword evidence="6 7" id="KW-0472">Membrane</keyword>
<evidence type="ECO:0000256" key="3">
    <source>
        <dbReference type="ARBA" id="ARBA00022692"/>
    </source>
</evidence>
<feature type="transmembrane region" description="Helical" evidence="7">
    <location>
        <begin position="156"/>
        <end position="179"/>
    </location>
</feature>
<dbReference type="PANTHER" id="PTHR43791">
    <property type="entry name" value="PERMEASE-RELATED"/>
    <property type="match status" value="1"/>
</dbReference>
<protein>
    <submittedName>
        <fullName evidence="9">MFS transporter</fullName>
    </submittedName>
</protein>
<evidence type="ECO:0000313" key="9">
    <source>
        <dbReference type="EMBL" id="MDF3846340.1"/>
    </source>
</evidence>
<dbReference type="GO" id="GO:0016020">
    <property type="term" value="C:membrane"/>
    <property type="evidence" value="ECO:0007669"/>
    <property type="project" value="UniProtKB-SubCell"/>
</dbReference>
<dbReference type="CDD" id="cd17319">
    <property type="entry name" value="MFS_ExuT_GudP_like"/>
    <property type="match status" value="1"/>
</dbReference>
<dbReference type="PROSITE" id="PS50850">
    <property type="entry name" value="MFS"/>
    <property type="match status" value="1"/>
</dbReference>
<dbReference type="AlphaFoldDB" id="A0AAW6PI52"/>
<evidence type="ECO:0000256" key="7">
    <source>
        <dbReference type="SAM" id="Phobius"/>
    </source>
</evidence>
<dbReference type="PANTHER" id="PTHR43791:SF36">
    <property type="entry name" value="TRANSPORTER, PUTATIVE (AFU_ORTHOLOGUE AFUA_6G08340)-RELATED"/>
    <property type="match status" value="1"/>
</dbReference>
<dbReference type="Pfam" id="PF07690">
    <property type="entry name" value="MFS_1"/>
    <property type="match status" value="1"/>
</dbReference>
<evidence type="ECO:0000259" key="8">
    <source>
        <dbReference type="PROSITE" id="PS50850"/>
    </source>
</evidence>
<keyword evidence="2" id="KW-0813">Transport</keyword>
<evidence type="ECO:0000313" key="10">
    <source>
        <dbReference type="Proteomes" id="UP001220662"/>
    </source>
</evidence>
<dbReference type="FunFam" id="1.20.1250.20:FF:000018">
    <property type="entry name" value="MFS transporter permease"/>
    <property type="match status" value="1"/>
</dbReference>
<feature type="transmembrane region" description="Helical" evidence="7">
    <location>
        <begin position="32"/>
        <end position="54"/>
    </location>
</feature>
<feature type="transmembrane region" description="Helical" evidence="7">
    <location>
        <begin position="191"/>
        <end position="213"/>
    </location>
</feature>
<evidence type="ECO:0000256" key="1">
    <source>
        <dbReference type="ARBA" id="ARBA00004141"/>
    </source>
</evidence>
<feature type="transmembrane region" description="Helical" evidence="7">
    <location>
        <begin position="360"/>
        <end position="381"/>
    </location>
</feature>
<dbReference type="InterPro" id="IPR020846">
    <property type="entry name" value="MFS_dom"/>
</dbReference>
<dbReference type="GO" id="GO:0022857">
    <property type="term" value="F:transmembrane transporter activity"/>
    <property type="evidence" value="ECO:0007669"/>
    <property type="project" value="InterPro"/>
</dbReference>
<keyword evidence="4" id="KW-0058">Aromatic hydrocarbons catabolism</keyword>
<evidence type="ECO:0000256" key="5">
    <source>
        <dbReference type="ARBA" id="ARBA00022989"/>
    </source>
</evidence>
<feature type="transmembrane region" description="Helical" evidence="7">
    <location>
        <begin position="334"/>
        <end position="354"/>
    </location>
</feature>
<dbReference type="InterPro" id="IPR036259">
    <property type="entry name" value="MFS_trans_sf"/>
</dbReference>
<feature type="transmembrane region" description="Helical" evidence="7">
    <location>
        <begin position="268"/>
        <end position="289"/>
    </location>
</feature>
<sequence>MSTVISAPAAAQATLAPQGDAEAVYGKITRRLIPFLFICYLLNFIDRANIGFAQLQMKTSLGFSDAVYGLGAAMFFVGYVLFEVPSNMLLQRIGARLTIMRIMLLWGLASSATLLVTTPTQFYVVRFLLGVFEAGFFPGIVLYLTFWYPPQRRARVLAFFCMAQVAAAFITSPVSGWILKNLHGAHGWEGWQWMFFIEGMPTVLLGLLVLWLLPNGPQDAKWLTPDERELVRQGVQGTTGADVDGGGGGGGGGHGKGALAAALRDPRVYLLAFGAFVSGCAGYFLAFWTPTIIRELGVADLQLVGLYAVIPNVFALFAMFWYGRRSDRRDEQRLHWAWAFVVAAAGFLLLAWAIGNGSLAWTLVAISTGGSALVAATPVFWAMVTRYLARERAAVGIALVNTLASVAGISPAVVGAIKTRTGSLDDAIYLLCALFVVAALAMALGMRKALATPQQPA</sequence>
<evidence type="ECO:0000256" key="6">
    <source>
        <dbReference type="ARBA" id="ARBA00023136"/>
    </source>
</evidence>
<evidence type="ECO:0000256" key="4">
    <source>
        <dbReference type="ARBA" id="ARBA00022797"/>
    </source>
</evidence>
<dbReference type="Proteomes" id="UP001220662">
    <property type="component" value="Unassembled WGS sequence"/>
</dbReference>
<keyword evidence="5 7" id="KW-1133">Transmembrane helix</keyword>
<name>A0AAW6PI52_9PSED</name>
<reference evidence="9" key="1">
    <citation type="submission" date="2023-03" db="EMBL/GenBank/DDBJ databases">
        <title>Draft assemblies of triclosan tolerant bacteria isolated from returned activated sludge.</title>
        <authorList>
            <person name="Van Hamelsveld S."/>
        </authorList>
    </citation>
    <scope>NUCLEOTIDE SEQUENCE</scope>
    <source>
        <strain evidence="9">GW210015_S63</strain>
    </source>
</reference>
<dbReference type="InterPro" id="IPR011701">
    <property type="entry name" value="MFS"/>
</dbReference>
<feature type="transmembrane region" description="Helical" evidence="7">
    <location>
        <begin position="66"/>
        <end position="85"/>
    </location>
</feature>
<comment type="caution">
    <text evidence="9">The sequence shown here is derived from an EMBL/GenBank/DDBJ whole genome shotgun (WGS) entry which is preliminary data.</text>
</comment>
<keyword evidence="3 7" id="KW-0812">Transmembrane</keyword>
<gene>
    <name evidence="9" type="ORF">P3W55_31980</name>
</gene>
<proteinExistence type="predicted"/>
<feature type="domain" description="Major facilitator superfamily (MFS) profile" evidence="8">
    <location>
        <begin position="32"/>
        <end position="450"/>
    </location>
</feature>
<feature type="transmembrane region" description="Helical" evidence="7">
    <location>
        <begin position="97"/>
        <end position="117"/>
    </location>
</feature>
<feature type="transmembrane region" description="Helical" evidence="7">
    <location>
        <begin position="123"/>
        <end position="144"/>
    </location>
</feature>
<dbReference type="Gene3D" id="1.20.1250.20">
    <property type="entry name" value="MFS general substrate transporter like domains"/>
    <property type="match status" value="2"/>
</dbReference>